<dbReference type="PANTHER" id="PTHR35606">
    <property type="entry name" value="CELLULOSE-BINDING FAMILY II PROTEIN"/>
    <property type="match status" value="1"/>
</dbReference>
<dbReference type="SUPFAM" id="SSF55486">
    <property type="entry name" value="Metalloproteases ('zincins'), catalytic domain"/>
    <property type="match status" value="1"/>
</dbReference>
<keyword evidence="3" id="KW-1185">Reference proteome</keyword>
<sequence>MAPSLLSSVSAVVLATTLAAAPAAAAGSNSTAAHAPFGTVTSKPGECVVGNPNTYISTKDLQWIWDNRMKADVTDHDNWIIDHIVKNKGTINYCVRWDSKTIKLTKADAAKFQDMLTRQYAAWNHWFIGYNCWPYNEIKVNIVGWATKKASDLGWSDDSLDKVYIGDLDQDGAPQCPENCYRAADGFGGWSESSGRDGKPFDVSFWSTEGLGGGLGNYNFQQVGIEEMIPQLDEEQLTVTAHEIGHSFGLPDFYQEPKPDNFKPCLIDALSIDSIKDTDGWMVRRILENKKPKYDF</sequence>
<gene>
    <name evidence="2" type="ORF">PHYSODRAFT_506994</name>
</gene>
<organism evidence="2 3">
    <name type="scientific">Phytophthora sojae (strain P6497)</name>
    <name type="common">Soybean stem and root rot agent</name>
    <name type="synonym">Phytophthora megasperma f. sp. glycines</name>
    <dbReference type="NCBI Taxonomy" id="1094619"/>
    <lineage>
        <taxon>Eukaryota</taxon>
        <taxon>Sar</taxon>
        <taxon>Stramenopiles</taxon>
        <taxon>Oomycota</taxon>
        <taxon>Peronosporomycetes</taxon>
        <taxon>Peronosporales</taxon>
        <taxon>Peronosporaceae</taxon>
        <taxon>Phytophthora</taxon>
    </lineage>
</organism>
<evidence type="ECO:0000313" key="3">
    <source>
        <dbReference type="Proteomes" id="UP000002640"/>
    </source>
</evidence>
<dbReference type="Proteomes" id="UP000002640">
    <property type="component" value="Unassembled WGS sequence"/>
</dbReference>
<protein>
    <submittedName>
        <fullName evidence="2">Neutral zinc metallopeptidase, Zn-binding site</fullName>
    </submittedName>
</protein>
<feature type="signal peptide" evidence="1">
    <location>
        <begin position="1"/>
        <end position="26"/>
    </location>
</feature>
<dbReference type="EMBL" id="JH159155">
    <property type="protein sequence ID" value="EGZ14785.1"/>
    <property type="molecule type" value="Genomic_DNA"/>
</dbReference>
<reference evidence="2 3" key="1">
    <citation type="journal article" date="2006" name="Science">
        <title>Phytophthora genome sequences uncover evolutionary origins and mechanisms of pathogenesis.</title>
        <authorList>
            <person name="Tyler B.M."/>
            <person name="Tripathy S."/>
            <person name="Zhang X."/>
            <person name="Dehal P."/>
            <person name="Jiang R.H."/>
            <person name="Aerts A."/>
            <person name="Arredondo F.D."/>
            <person name="Baxter L."/>
            <person name="Bensasson D."/>
            <person name="Beynon J.L."/>
            <person name="Chapman J."/>
            <person name="Damasceno C.M."/>
            <person name="Dorrance A.E."/>
            <person name="Dou D."/>
            <person name="Dickerman A.W."/>
            <person name="Dubchak I.L."/>
            <person name="Garbelotto M."/>
            <person name="Gijzen M."/>
            <person name="Gordon S.G."/>
            <person name="Govers F."/>
            <person name="Grunwald N.J."/>
            <person name="Huang W."/>
            <person name="Ivors K.L."/>
            <person name="Jones R.W."/>
            <person name="Kamoun S."/>
            <person name="Krampis K."/>
            <person name="Lamour K.H."/>
            <person name="Lee M.K."/>
            <person name="McDonald W.H."/>
            <person name="Medina M."/>
            <person name="Meijer H.J."/>
            <person name="Nordberg E.K."/>
            <person name="Maclean D.J."/>
            <person name="Ospina-Giraldo M.D."/>
            <person name="Morris P.F."/>
            <person name="Phuntumart V."/>
            <person name="Putnam N.H."/>
            <person name="Rash S."/>
            <person name="Rose J.K."/>
            <person name="Sakihama Y."/>
            <person name="Salamov A.A."/>
            <person name="Savidor A."/>
            <person name="Scheuring C.F."/>
            <person name="Smith B.M."/>
            <person name="Sobral B.W."/>
            <person name="Terry A."/>
            <person name="Torto-Alalibo T.A."/>
            <person name="Win J."/>
            <person name="Xu Z."/>
            <person name="Zhang H."/>
            <person name="Grigoriev I.V."/>
            <person name="Rokhsar D.S."/>
            <person name="Boore J.L."/>
        </authorList>
    </citation>
    <scope>NUCLEOTIDE SEQUENCE [LARGE SCALE GENOMIC DNA]</scope>
    <source>
        <strain evidence="2 3">P6497</strain>
    </source>
</reference>
<accession>G4ZQ74</accession>
<dbReference type="KEGG" id="psoj:PHYSODRAFT_506994"/>
<feature type="chain" id="PRO_5003472446" evidence="1">
    <location>
        <begin position="27"/>
        <end position="296"/>
    </location>
</feature>
<dbReference type="AlphaFoldDB" id="G4ZQ74"/>
<evidence type="ECO:0000313" key="2">
    <source>
        <dbReference type="EMBL" id="EGZ14785.1"/>
    </source>
</evidence>
<evidence type="ECO:0000256" key="1">
    <source>
        <dbReference type="SAM" id="SignalP"/>
    </source>
</evidence>
<dbReference type="PANTHER" id="PTHR35606:SF4">
    <property type="entry name" value="CELLULOSE-BINDING FAMILY II PROTEIN"/>
    <property type="match status" value="1"/>
</dbReference>
<name>G4ZQ74_PHYSP</name>
<keyword evidence="1" id="KW-0732">Signal</keyword>
<proteinExistence type="predicted"/>
<dbReference type="RefSeq" id="XP_009528534.1">
    <property type="nucleotide sequence ID" value="XM_009530239.1"/>
</dbReference>
<dbReference type="InParanoid" id="G4ZQ74"/>
<dbReference type="GeneID" id="20658692"/>